<sequence>MNIIYAYLIILQVGFDTNLDIAYAQNEQYNVCMDIRKRGDKYADLVGLTTKGKITQYGWTITDVAKAIGSGQATVSRWLNPGDPQLPVRALCKICEAIGATPQEVAQEAYEWLNRDFGKPSKRDDATDFPAPNLYALSDAEAEAQTDFSALAADDRTPE</sequence>
<evidence type="ECO:0000313" key="2">
    <source>
        <dbReference type="EMBL" id="MDK6900343.1"/>
    </source>
</evidence>
<evidence type="ECO:0000259" key="1">
    <source>
        <dbReference type="PROSITE" id="PS50943"/>
    </source>
</evidence>
<dbReference type="Proteomes" id="UP001230629">
    <property type="component" value="Unassembled WGS sequence"/>
</dbReference>
<dbReference type="InterPro" id="IPR010982">
    <property type="entry name" value="Lambda_DNA-bd_dom_sf"/>
</dbReference>
<accession>A0AAW6XXT7</accession>
<evidence type="ECO:0000313" key="3">
    <source>
        <dbReference type="Proteomes" id="UP001230629"/>
    </source>
</evidence>
<dbReference type="InterPro" id="IPR001387">
    <property type="entry name" value="Cro/C1-type_HTH"/>
</dbReference>
<feature type="domain" description="HTH cro/C1-type" evidence="1">
    <location>
        <begin position="58"/>
        <end position="105"/>
    </location>
</feature>
<dbReference type="PROSITE" id="PS50943">
    <property type="entry name" value="HTH_CROC1"/>
    <property type="match status" value="1"/>
</dbReference>
<dbReference type="CDD" id="cd00093">
    <property type="entry name" value="HTH_XRE"/>
    <property type="match status" value="1"/>
</dbReference>
<dbReference type="Gene3D" id="1.10.260.40">
    <property type="entry name" value="lambda repressor-like DNA-binding domains"/>
    <property type="match status" value="1"/>
</dbReference>
<gene>
    <name evidence="2" type="ORF">QP229_10335</name>
</gene>
<organism evidence="2 3">
    <name type="scientific">Streptococcus agalactiae</name>
    <dbReference type="NCBI Taxonomy" id="1311"/>
    <lineage>
        <taxon>Bacteria</taxon>
        <taxon>Bacillati</taxon>
        <taxon>Bacillota</taxon>
        <taxon>Bacilli</taxon>
        <taxon>Lactobacillales</taxon>
        <taxon>Streptococcaceae</taxon>
        <taxon>Streptococcus</taxon>
    </lineage>
</organism>
<dbReference type="AlphaFoldDB" id="A0AAW6XXT7"/>
<reference evidence="2" key="1">
    <citation type="submission" date="2023-05" db="EMBL/GenBank/DDBJ databases">
        <title>Cataloging the Phylogenetic Diversity of Human Bladder Bacteria.</title>
        <authorList>
            <person name="Du J."/>
        </authorList>
    </citation>
    <scope>NUCLEOTIDE SEQUENCE</scope>
    <source>
        <strain evidence="2">UMB8703</strain>
    </source>
</reference>
<protein>
    <submittedName>
        <fullName evidence="2">Helix-turn-helix transcriptional regulator</fullName>
    </submittedName>
</protein>
<feature type="non-terminal residue" evidence="2">
    <location>
        <position position="159"/>
    </location>
</feature>
<name>A0AAW6XXT7_STRAG</name>
<dbReference type="EMBL" id="JASOIH010000023">
    <property type="protein sequence ID" value="MDK6900343.1"/>
    <property type="molecule type" value="Genomic_DNA"/>
</dbReference>
<dbReference type="GO" id="GO:0003677">
    <property type="term" value="F:DNA binding"/>
    <property type="evidence" value="ECO:0007669"/>
    <property type="project" value="InterPro"/>
</dbReference>
<dbReference type="Pfam" id="PF13560">
    <property type="entry name" value="HTH_31"/>
    <property type="match status" value="1"/>
</dbReference>
<dbReference type="SUPFAM" id="SSF47413">
    <property type="entry name" value="lambda repressor-like DNA-binding domains"/>
    <property type="match status" value="1"/>
</dbReference>
<comment type="caution">
    <text evidence="2">The sequence shown here is derived from an EMBL/GenBank/DDBJ whole genome shotgun (WGS) entry which is preliminary data.</text>
</comment>
<proteinExistence type="predicted"/>